<dbReference type="Pfam" id="PF03412">
    <property type="entry name" value="Peptidase_C39"/>
    <property type="match status" value="1"/>
</dbReference>
<dbReference type="RefSeq" id="WP_126159408.1">
    <property type="nucleotide sequence ID" value="NZ_RQXW01000015.1"/>
</dbReference>
<dbReference type="OrthoDB" id="13401at2"/>
<evidence type="ECO:0000313" key="3">
    <source>
        <dbReference type="Proteomes" id="UP000283087"/>
    </source>
</evidence>
<evidence type="ECO:0000313" key="2">
    <source>
        <dbReference type="EMBL" id="RTE64908.1"/>
    </source>
</evidence>
<comment type="caution">
    <text evidence="2">The sequence shown here is derived from an EMBL/GenBank/DDBJ whole genome shotgun (WGS) entry which is preliminary data.</text>
</comment>
<dbReference type="CDD" id="cd02423">
    <property type="entry name" value="Peptidase_C39G"/>
    <property type="match status" value="1"/>
</dbReference>
<dbReference type="GO" id="GO:0005524">
    <property type="term" value="F:ATP binding"/>
    <property type="evidence" value="ECO:0007669"/>
    <property type="project" value="InterPro"/>
</dbReference>
<dbReference type="Gene3D" id="3.90.70.10">
    <property type="entry name" value="Cysteine proteinases"/>
    <property type="match status" value="1"/>
</dbReference>
<dbReference type="InterPro" id="IPR005074">
    <property type="entry name" value="Peptidase_C39"/>
</dbReference>
<organism evidence="2 3">
    <name type="scientific">Amphritea opalescens</name>
    <dbReference type="NCBI Taxonomy" id="2490544"/>
    <lineage>
        <taxon>Bacteria</taxon>
        <taxon>Pseudomonadati</taxon>
        <taxon>Pseudomonadota</taxon>
        <taxon>Gammaproteobacteria</taxon>
        <taxon>Oceanospirillales</taxon>
        <taxon>Oceanospirillaceae</taxon>
        <taxon>Amphritea</taxon>
    </lineage>
</organism>
<name>A0A430KN42_9GAMM</name>
<dbReference type="AlphaFoldDB" id="A0A430KN42"/>
<reference evidence="2 3" key="1">
    <citation type="submission" date="2018-11" db="EMBL/GenBank/DDBJ databases">
        <title>The draft genome sequence of Amphritea opalescens ANRC-JH13T.</title>
        <authorList>
            <person name="Fang Z."/>
            <person name="Zhang Y."/>
            <person name="Han X."/>
        </authorList>
    </citation>
    <scope>NUCLEOTIDE SEQUENCE [LARGE SCALE GENOMIC DNA]</scope>
    <source>
        <strain evidence="2 3">ANRC-JH13</strain>
    </source>
</reference>
<dbReference type="GO" id="GO:0008233">
    <property type="term" value="F:peptidase activity"/>
    <property type="evidence" value="ECO:0007669"/>
    <property type="project" value="InterPro"/>
</dbReference>
<feature type="domain" description="Peptidase C39" evidence="1">
    <location>
        <begin position="63"/>
        <end position="193"/>
    </location>
</feature>
<dbReference type="EMBL" id="RQXW01000015">
    <property type="protein sequence ID" value="RTE64908.1"/>
    <property type="molecule type" value="Genomic_DNA"/>
</dbReference>
<accession>A0A430KN42</accession>
<protein>
    <submittedName>
        <fullName evidence="2">Peptidase C39</fullName>
    </submittedName>
</protein>
<gene>
    <name evidence="2" type="ORF">EH243_14605</name>
</gene>
<dbReference type="GO" id="GO:0006508">
    <property type="term" value="P:proteolysis"/>
    <property type="evidence" value="ECO:0007669"/>
    <property type="project" value="InterPro"/>
</dbReference>
<proteinExistence type="predicted"/>
<dbReference type="PROSITE" id="PS50990">
    <property type="entry name" value="PEPTIDASE_C39"/>
    <property type="match status" value="1"/>
</dbReference>
<sequence>MSILLINIHYSIRLALILVLTLSFSAFSFSGQIELSNALPGSFGLRKSVVSMHEQRYSNLVRQQTDFSCGAAALATVLRYGYGLRVQEEDMLDGLFAVSDIDKVREQGFSLLNIKHYLERIGMRGRGYKVETDTLLNIKIPTIVLLDLKGYKHFVVLKKTEEDFVYLADPALGNKIMPKQKFMDSWNGIVFAVIGRGFNKNSILVNPRPQLTARALNNTFAPLSNAQLLDYGFRHSDLF</sequence>
<evidence type="ECO:0000259" key="1">
    <source>
        <dbReference type="PROSITE" id="PS50990"/>
    </source>
</evidence>
<keyword evidence="3" id="KW-1185">Reference proteome</keyword>
<dbReference type="GO" id="GO:0016020">
    <property type="term" value="C:membrane"/>
    <property type="evidence" value="ECO:0007669"/>
    <property type="project" value="InterPro"/>
</dbReference>
<dbReference type="Proteomes" id="UP000283087">
    <property type="component" value="Unassembled WGS sequence"/>
</dbReference>